<protein>
    <submittedName>
        <fullName evidence="1">Uncharacterized protein</fullName>
    </submittedName>
</protein>
<evidence type="ECO:0000313" key="1">
    <source>
        <dbReference type="EMBL" id="HIZ75924.1"/>
    </source>
</evidence>
<dbReference type="Proteomes" id="UP000824116">
    <property type="component" value="Unassembled WGS sequence"/>
</dbReference>
<gene>
    <name evidence="1" type="ORF">H9723_11900</name>
</gene>
<dbReference type="AlphaFoldDB" id="A0A9D2K3N2"/>
<reference evidence="1" key="2">
    <citation type="submission" date="2021-04" db="EMBL/GenBank/DDBJ databases">
        <authorList>
            <person name="Gilroy R."/>
        </authorList>
    </citation>
    <scope>NUCLEOTIDE SEQUENCE</scope>
    <source>
        <strain evidence="1">CHK196-3914</strain>
    </source>
</reference>
<evidence type="ECO:0000313" key="2">
    <source>
        <dbReference type="Proteomes" id="UP000824116"/>
    </source>
</evidence>
<accession>A0A9D2K3N2</accession>
<reference evidence="1" key="1">
    <citation type="journal article" date="2021" name="PeerJ">
        <title>Extensive microbial diversity within the chicken gut microbiome revealed by metagenomics and culture.</title>
        <authorList>
            <person name="Gilroy R."/>
            <person name="Ravi A."/>
            <person name="Getino M."/>
            <person name="Pursley I."/>
            <person name="Horton D.L."/>
            <person name="Alikhan N.F."/>
            <person name="Baker D."/>
            <person name="Gharbi K."/>
            <person name="Hall N."/>
            <person name="Watson M."/>
            <person name="Adriaenssens E.M."/>
            <person name="Foster-Nyarko E."/>
            <person name="Jarju S."/>
            <person name="Secka A."/>
            <person name="Antonio M."/>
            <person name="Oren A."/>
            <person name="Chaudhuri R.R."/>
            <person name="La Ragione R."/>
            <person name="Hildebrand F."/>
            <person name="Pallen M.J."/>
        </authorList>
    </citation>
    <scope>NUCLEOTIDE SEQUENCE</scope>
    <source>
        <strain evidence="1">CHK196-3914</strain>
    </source>
</reference>
<proteinExistence type="predicted"/>
<sequence>MKKQNGLEDCIRGRESRKLIWEDSNVSKGAKESCQRLLDSNLYENVVEQYNVIKYNKNKQ</sequence>
<dbReference type="EMBL" id="DXAY01000271">
    <property type="protein sequence ID" value="HIZ75924.1"/>
    <property type="molecule type" value="Genomic_DNA"/>
</dbReference>
<comment type="caution">
    <text evidence="1">The sequence shown here is derived from an EMBL/GenBank/DDBJ whole genome shotgun (WGS) entry which is preliminary data.</text>
</comment>
<name>A0A9D2K3N2_9FIRM</name>
<organism evidence="1 2">
    <name type="scientific">Candidatus Mediterraneibacter stercoravium</name>
    <dbReference type="NCBI Taxonomy" id="2838685"/>
    <lineage>
        <taxon>Bacteria</taxon>
        <taxon>Bacillati</taxon>
        <taxon>Bacillota</taxon>
        <taxon>Clostridia</taxon>
        <taxon>Lachnospirales</taxon>
        <taxon>Lachnospiraceae</taxon>
        <taxon>Mediterraneibacter</taxon>
    </lineage>
</organism>